<sequence length="1106" mass="129873">MSDNNRIPTMPQNETIERSATVPQNGTIERSATVPQNENIERNSTVPQNIDAERESTVPQNDFNNIRNEEIDLDGEKTYISDNGRLTLKIKDTDEIKVKSGESRLFKNKVYNNEGKEVEVLIKILKNIDIESDAKKLENRKKILKLVYKKGKEVEKNNLARVISYGKVITEKNHEYFAEVYRYYSGGDLFNKAPLKYEELEKNVIPSLLKALRYLHSHNIVHRDIKPENIYIDDKGKIYLGDFGIARYIESNIDYDEKKFGTLGYAAPELLLPNTGRVKKESDYYSLGQTLYTLFTKKLMYESVKDKKLLNDDMMSDKYYGLSRLNEHKLFEALIRGLLKYSPADRFNDKHIERFLKGDNTLKREVKMEEEGNFDFPLRIYGKTLWSKNEMYDFLIQNKDKADEILNNEFLSQNFEKNNMLYDAKKMSDIERLYLTGDNFEKKYQLFELYKFLKDEYIFVWGNEEIKNYKQIPFIPHQELKRLLQRGAIQEFLTKSEFDTKFIERLEEIKNYKSILIAFILIICFDPDNNGKNVKEYTYRRKDFNDLIKEWINNKNEALTPLLALLYINGYDVDINENSFNMLKFLMALEKEAKEDEVKLKIREKFLERNINNINYKYNKLKTVINDINSSKYEATGLESQEILDNICNCQIFLEKMDINEIMRTINNFENKYQEFERRFENNPYSVIMKSYPEDVIVTRHYSKYPQNIELRKYNEDFKKEVSEKKLSLKNLTKYLGNVRIAPFYLASIISFILGYVFSINNLYANIENVGIRDILPTFQYLFYGIGVYFIIKAVTFTILQMSTDYKVIEREYDILFERTFGNDYEKNIDRISDLIHRQAQGKFEEDYSEAEKKLYELAKKYGQSVDNYKKIRKIIEKIQHVLPVLSMTSILFFTFKNLDIFANEYFFFKMYCYLLFLATIYIFAIETHIDTYFSYSVKIWSTLSIISIIGVYTYNRSIEYTLNSLIPCGIAVVLFAMLWKNIEKIIESIDTSTIKGVLFYIMLIPGILVPLSLLTTSQQIGWFYFSLLLAVPAAIGMFLNSGNLFSGYVLYKIPFALLGYSLIGMTQTSMFSLTGIFNGFIVLLLGDVLVVIVLMILFGVIASIF</sequence>
<evidence type="ECO:0000259" key="3">
    <source>
        <dbReference type="PROSITE" id="PS50011"/>
    </source>
</evidence>
<feature type="transmembrane region" description="Helical" evidence="2">
    <location>
        <begin position="1021"/>
        <end position="1040"/>
    </location>
</feature>
<dbReference type="PROSITE" id="PS00108">
    <property type="entry name" value="PROTEIN_KINASE_ST"/>
    <property type="match status" value="1"/>
</dbReference>
<feature type="compositionally biased region" description="Polar residues" evidence="1">
    <location>
        <begin position="1"/>
        <end position="14"/>
    </location>
</feature>
<keyword evidence="4" id="KW-0418">Kinase</keyword>
<dbReference type="InterPro" id="IPR008271">
    <property type="entry name" value="Ser/Thr_kinase_AS"/>
</dbReference>
<dbReference type="EMBL" id="CP001685">
    <property type="protein sequence ID" value="ACV38899.1"/>
    <property type="molecule type" value="Genomic_DNA"/>
</dbReference>
<dbReference type="KEGG" id="lba:Lebu_0998"/>
<dbReference type="InterPro" id="IPR011009">
    <property type="entry name" value="Kinase-like_dom_sf"/>
</dbReference>
<feature type="transmembrane region" description="Helical" evidence="2">
    <location>
        <begin position="995"/>
        <end position="1015"/>
    </location>
</feature>
<dbReference type="RefSeq" id="WP_015769246.1">
    <property type="nucleotide sequence ID" value="NC_013192.1"/>
</dbReference>
<feature type="domain" description="Protein kinase" evidence="3">
    <location>
        <begin position="52"/>
        <end position="356"/>
    </location>
</feature>
<feature type="transmembrane region" description="Helical" evidence="2">
    <location>
        <begin position="961"/>
        <end position="983"/>
    </location>
</feature>
<evidence type="ECO:0000256" key="1">
    <source>
        <dbReference type="SAM" id="MobiDB-lite"/>
    </source>
</evidence>
<keyword evidence="4" id="KW-0723">Serine/threonine-protein kinase</keyword>
<dbReference type="Gene3D" id="1.10.510.10">
    <property type="entry name" value="Transferase(Phosphotransferase) domain 1"/>
    <property type="match status" value="1"/>
</dbReference>
<evidence type="ECO:0000256" key="2">
    <source>
        <dbReference type="SAM" id="Phobius"/>
    </source>
</evidence>
<dbReference type="GO" id="GO:0004674">
    <property type="term" value="F:protein serine/threonine kinase activity"/>
    <property type="evidence" value="ECO:0007669"/>
    <property type="project" value="UniProtKB-KW"/>
</dbReference>
<reference evidence="4 5" key="1">
    <citation type="journal article" date="2009" name="Stand. Genomic Sci.">
        <title>Complete genome sequence of Leptotrichia buccalis type strain (C-1013-b).</title>
        <authorList>
            <person name="Ivanova N."/>
            <person name="Gronow S."/>
            <person name="Lapidus A."/>
            <person name="Copeland A."/>
            <person name="Glavina Del Rio T."/>
            <person name="Nolan M."/>
            <person name="Lucas S."/>
            <person name="Chen F."/>
            <person name="Tice H."/>
            <person name="Cheng J.F."/>
            <person name="Saunders E."/>
            <person name="Bruce D."/>
            <person name="Goodwin L."/>
            <person name="Brettin T."/>
            <person name="Detter J.C."/>
            <person name="Han C."/>
            <person name="Pitluck S."/>
            <person name="Mikhailova N."/>
            <person name="Pati A."/>
            <person name="Mavrommatis K."/>
            <person name="Chen A."/>
            <person name="Palaniappan K."/>
            <person name="Land M."/>
            <person name="Hauser L."/>
            <person name="Chang Y.J."/>
            <person name="Jeffries C.D."/>
            <person name="Chain P."/>
            <person name="Rohde C."/>
            <person name="Goker M."/>
            <person name="Bristow J."/>
            <person name="Eisen J.A."/>
            <person name="Markowitz V."/>
            <person name="Hugenholtz P."/>
            <person name="Kyrpides N.C."/>
            <person name="Klenk H.P."/>
        </authorList>
    </citation>
    <scope>NUCLEOTIDE SEQUENCE [LARGE SCALE GENOMIC DNA]</scope>
    <source>
        <strain evidence="5">ATCC 14201 / DSM 1135 / JCM 12969 / NCTC 10249 / C-1013-b</strain>
    </source>
</reference>
<dbReference type="HOGENOM" id="CLU_282400_0_0_0"/>
<dbReference type="PROSITE" id="PS50011">
    <property type="entry name" value="PROTEIN_KINASE_DOM"/>
    <property type="match status" value="1"/>
</dbReference>
<feature type="transmembrane region" description="Helical" evidence="2">
    <location>
        <begin position="1077"/>
        <end position="1103"/>
    </location>
</feature>
<dbReference type="AlphaFoldDB" id="C7N9R8"/>
<keyword evidence="2" id="KW-1133">Transmembrane helix</keyword>
<dbReference type="Proteomes" id="UP000001910">
    <property type="component" value="Chromosome"/>
</dbReference>
<protein>
    <submittedName>
        <fullName evidence="4">Serine/threonine protein kinase</fullName>
    </submittedName>
</protein>
<evidence type="ECO:0000313" key="5">
    <source>
        <dbReference type="Proteomes" id="UP000001910"/>
    </source>
</evidence>
<dbReference type="GO" id="GO:0005524">
    <property type="term" value="F:ATP binding"/>
    <property type="evidence" value="ECO:0007669"/>
    <property type="project" value="InterPro"/>
</dbReference>
<feature type="transmembrane region" description="Helical" evidence="2">
    <location>
        <begin position="938"/>
        <end position="955"/>
    </location>
</feature>
<feature type="transmembrane region" description="Helical" evidence="2">
    <location>
        <begin position="908"/>
        <end position="926"/>
    </location>
</feature>
<feature type="transmembrane region" description="Helical" evidence="2">
    <location>
        <begin position="735"/>
        <end position="758"/>
    </location>
</feature>
<dbReference type="Pfam" id="PF00069">
    <property type="entry name" value="Pkinase"/>
    <property type="match status" value="1"/>
</dbReference>
<keyword evidence="2" id="KW-0812">Transmembrane</keyword>
<dbReference type="eggNOG" id="COG0515">
    <property type="taxonomic scope" value="Bacteria"/>
</dbReference>
<dbReference type="SMART" id="SM00220">
    <property type="entry name" value="S_TKc"/>
    <property type="match status" value="1"/>
</dbReference>
<evidence type="ECO:0000313" key="4">
    <source>
        <dbReference type="EMBL" id="ACV38899.1"/>
    </source>
</evidence>
<dbReference type="InterPro" id="IPR000719">
    <property type="entry name" value="Prot_kinase_dom"/>
</dbReference>
<dbReference type="STRING" id="523794.Lebu_0998"/>
<proteinExistence type="predicted"/>
<keyword evidence="5" id="KW-1185">Reference proteome</keyword>
<dbReference type="SUPFAM" id="SSF56112">
    <property type="entry name" value="Protein kinase-like (PK-like)"/>
    <property type="match status" value="1"/>
</dbReference>
<keyword evidence="4" id="KW-0808">Transferase</keyword>
<feature type="transmembrane region" description="Helical" evidence="2">
    <location>
        <begin position="1052"/>
        <end position="1071"/>
    </location>
</feature>
<gene>
    <name evidence="4" type="ordered locus">Lebu_0998</name>
</gene>
<dbReference type="OrthoDB" id="9788659at2"/>
<name>C7N9R8_LEPBD</name>
<dbReference type="PANTHER" id="PTHR44167">
    <property type="entry name" value="OVARIAN-SPECIFIC SERINE/THREONINE-PROTEIN KINASE LOK-RELATED"/>
    <property type="match status" value="1"/>
</dbReference>
<dbReference type="GO" id="GO:0005737">
    <property type="term" value="C:cytoplasm"/>
    <property type="evidence" value="ECO:0007669"/>
    <property type="project" value="TreeGrafter"/>
</dbReference>
<feature type="region of interest" description="Disordered" evidence="1">
    <location>
        <begin position="1"/>
        <end position="40"/>
    </location>
</feature>
<dbReference type="PANTHER" id="PTHR44167:SF24">
    <property type="entry name" value="SERINE_THREONINE-PROTEIN KINASE CHK2"/>
    <property type="match status" value="1"/>
</dbReference>
<feature type="transmembrane region" description="Helical" evidence="2">
    <location>
        <begin position="778"/>
        <end position="800"/>
    </location>
</feature>
<organism evidence="4 5">
    <name type="scientific">Leptotrichia buccalis (strain ATCC 14201 / DSM 1135 / JCM 12969 / NCTC 10249 / C-1013-b)</name>
    <dbReference type="NCBI Taxonomy" id="523794"/>
    <lineage>
        <taxon>Bacteria</taxon>
        <taxon>Fusobacteriati</taxon>
        <taxon>Fusobacteriota</taxon>
        <taxon>Fusobacteriia</taxon>
        <taxon>Fusobacteriales</taxon>
        <taxon>Leptotrichiaceae</taxon>
        <taxon>Leptotrichia</taxon>
    </lineage>
</organism>
<keyword evidence="2" id="KW-0472">Membrane</keyword>
<feature type="compositionally biased region" description="Polar residues" evidence="1">
    <location>
        <begin position="21"/>
        <end position="40"/>
    </location>
</feature>
<accession>C7N9R8</accession>